<dbReference type="Proteomes" id="UP001604277">
    <property type="component" value="Unassembled WGS sequence"/>
</dbReference>
<name>A0ABD1UYD1_9LAMI</name>
<evidence type="ECO:0000313" key="1">
    <source>
        <dbReference type="EMBL" id="KAL2530066.1"/>
    </source>
</evidence>
<comment type="caution">
    <text evidence="1">The sequence shown here is derived from an EMBL/GenBank/DDBJ whole genome shotgun (WGS) entry which is preliminary data.</text>
</comment>
<dbReference type="AlphaFoldDB" id="A0ABD1UYD1"/>
<organism evidence="1 2">
    <name type="scientific">Forsythia ovata</name>
    <dbReference type="NCBI Taxonomy" id="205694"/>
    <lineage>
        <taxon>Eukaryota</taxon>
        <taxon>Viridiplantae</taxon>
        <taxon>Streptophyta</taxon>
        <taxon>Embryophyta</taxon>
        <taxon>Tracheophyta</taxon>
        <taxon>Spermatophyta</taxon>
        <taxon>Magnoliopsida</taxon>
        <taxon>eudicotyledons</taxon>
        <taxon>Gunneridae</taxon>
        <taxon>Pentapetalae</taxon>
        <taxon>asterids</taxon>
        <taxon>lamiids</taxon>
        <taxon>Lamiales</taxon>
        <taxon>Oleaceae</taxon>
        <taxon>Forsythieae</taxon>
        <taxon>Forsythia</taxon>
    </lineage>
</organism>
<protein>
    <submittedName>
        <fullName evidence="1">Dynamin-related protein 5A</fullName>
    </submittedName>
</protein>
<dbReference type="EMBL" id="JBFOLJ010000006">
    <property type="protein sequence ID" value="KAL2530066.1"/>
    <property type="molecule type" value="Genomic_DNA"/>
</dbReference>
<reference evidence="2" key="1">
    <citation type="submission" date="2024-07" db="EMBL/GenBank/DDBJ databases">
        <title>Two chromosome-level genome assemblies of Korean endemic species Abeliophyllum distichum and Forsythia ovata (Oleaceae).</title>
        <authorList>
            <person name="Jang H."/>
        </authorList>
    </citation>
    <scope>NUCLEOTIDE SEQUENCE [LARGE SCALE GENOMIC DNA]</scope>
</reference>
<proteinExistence type="predicted"/>
<accession>A0ABD1UYD1</accession>
<sequence length="109" mass="11672">MTVPETPSPKQPCDGNYTVKKELGHLIEVGARKCHSRMTSNNKNLDHLKGQHGGGLLFGTGDAASISGSTYSKICSSTAQHFARIREILVERSVTSTLKSLLTDLGGMT</sequence>
<evidence type="ECO:0000313" key="2">
    <source>
        <dbReference type="Proteomes" id="UP001604277"/>
    </source>
</evidence>
<gene>
    <name evidence="1" type="ORF">Fot_22667</name>
</gene>
<keyword evidence="2" id="KW-1185">Reference proteome</keyword>